<organism evidence="9 10">
    <name type="scientific">Stackebrandtia albiflava</name>
    <dbReference type="NCBI Taxonomy" id="406432"/>
    <lineage>
        <taxon>Bacteria</taxon>
        <taxon>Bacillati</taxon>
        <taxon>Actinomycetota</taxon>
        <taxon>Actinomycetes</taxon>
        <taxon>Glycomycetales</taxon>
        <taxon>Glycomycetaceae</taxon>
        <taxon>Stackebrandtia</taxon>
    </lineage>
</organism>
<dbReference type="NCBIfam" id="TIGR02983">
    <property type="entry name" value="SigE-fam_strep"/>
    <property type="match status" value="1"/>
</dbReference>
<sequence length="197" mass="21785">MTEPVIITGDGEAARGGPPHSKSPARGRDEEFESFVRARGHALLRTGYLLTGDRQLAEDLVQSTLARTHRAWQRLHESGNAEAYARKVMYHLQVSWGRKRRMAEADPETMPEPGGDDGTEALTLRLSVKQAMLRLGARQRAVLVLRFFEDRSVEDSARILGCSVGTVKSQTAKALARLRLLAPELAEIAGIDERTAR</sequence>
<gene>
    <name evidence="9" type="ORF">LX16_5059</name>
</gene>
<evidence type="ECO:0000256" key="1">
    <source>
        <dbReference type="ARBA" id="ARBA00010641"/>
    </source>
</evidence>
<dbReference type="InterPro" id="IPR039425">
    <property type="entry name" value="RNA_pol_sigma-70-like"/>
</dbReference>
<evidence type="ECO:0000259" key="7">
    <source>
        <dbReference type="Pfam" id="PF04542"/>
    </source>
</evidence>
<name>A0A562UPM2_9ACTN</name>
<comment type="similarity">
    <text evidence="1">Belongs to the sigma-70 factor family. ECF subfamily.</text>
</comment>
<dbReference type="NCBIfam" id="TIGR02937">
    <property type="entry name" value="sigma70-ECF"/>
    <property type="match status" value="1"/>
</dbReference>
<protein>
    <submittedName>
        <fullName evidence="9">RNA polymerase sigma-70 factor (Sigma-E family)</fullName>
    </submittedName>
</protein>
<dbReference type="Gene3D" id="1.10.1740.10">
    <property type="match status" value="1"/>
</dbReference>
<evidence type="ECO:0000256" key="2">
    <source>
        <dbReference type="ARBA" id="ARBA00023015"/>
    </source>
</evidence>
<comment type="caution">
    <text evidence="9">The sequence shown here is derived from an EMBL/GenBank/DDBJ whole genome shotgun (WGS) entry which is preliminary data.</text>
</comment>
<dbReference type="InterPro" id="IPR013249">
    <property type="entry name" value="RNA_pol_sigma70_r4_t2"/>
</dbReference>
<dbReference type="Gene3D" id="1.10.10.10">
    <property type="entry name" value="Winged helix-like DNA-binding domain superfamily/Winged helix DNA-binding domain"/>
    <property type="match status" value="1"/>
</dbReference>
<dbReference type="Proteomes" id="UP000321617">
    <property type="component" value="Unassembled WGS sequence"/>
</dbReference>
<dbReference type="PANTHER" id="PTHR43133">
    <property type="entry name" value="RNA POLYMERASE ECF-TYPE SIGMA FACTO"/>
    <property type="match status" value="1"/>
</dbReference>
<dbReference type="CDD" id="cd06171">
    <property type="entry name" value="Sigma70_r4"/>
    <property type="match status" value="1"/>
</dbReference>
<dbReference type="InterPro" id="IPR014284">
    <property type="entry name" value="RNA_pol_sigma-70_dom"/>
</dbReference>
<evidence type="ECO:0000256" key="6">
    <source>
        <dbReference type="SAM" id="MobiDB-lite"/>
    </source>
</evidence>
<keyword evidence="3" id="KW-0731">Sigma factor</keyword>
<dbReference type="RefSeq" id="WP_147144339.1">
    <property type="nucleotide sequence ID" value="NZ_BAABIJ010000007.1"/>
</dbReference>
<dbReference type="SUPFAM" id="SSF88659">
    <property type="entry name" value="Sigma3 and sigma4 domains of RNA polymerase sigma factors"/>
    <property type="match status" value="1"/>
</dbReference>
<reference evidence="9 10" key="1">
    <citation type="journal article" date="2013" name="Stand. Genomic Sci.">
        <title>Genomic Encyclopedia of Type Strains, Phase I: The one thousand microbial genomes (KMG-I) project.</title>
        <authorList>
            <person name="Kyrpides N.C."/>
            <person name="Woyke T."/>
            <person name="Eisen J.A."/>
            <person name="Garrity G."/>
            <person name="Lilburn T.G."/>
            <person name="Beck B.J."/>
            <person name="Whitman W.B."/>
            <person name="Hugenholtz P."/>
            <person name="Klenk H.P."/>
        </authorList>
    </citation>
    <scope>NUCLEOTIDE SEQUENCE [LARGE SCALE GENOMIC DNA]</scope>
    <source>
        <strain evidence="9 10">DSM 45044</strain>
    </source>
</reference>
<evidence type="ECO:0000313" key="10">
    <source>
        <dbReference type="Proteomes" id="UP000321617"/>
    </source>
</evidence>
<dbReference type="AlphaFoldDB" id="A0A562UPM2"/>
<dbReference type="InterPro" id="IPR014325">
    <property type="entry name" value="RNA_pol_sigma-E_actinobac"/>
</dbReference>
<dbReference type="GO" id="GO:0016987">
    <property type="term" value="F:sigma factor activity"/>
    <property type="evidence" value="ECO:0007669"/>
    <property type="project" value="UniProtKB-KW"/>
</dbReference>
<dbReference type="SUPFAM" id="SSF88946">
    <property type="entry name" value="Sigma2 domain of RNA polymerase sigma factors"/>
    <property type="match status" value="1"/>
</dbReference>
<keyword evidence="10" id="KW-1185">Reference proteome</keyword>
<accession>A0A562UPM2</accession>
<dbReference type="InterPro" id="IPR013325">
    <property type="entry name" value="RNA_pol_sigma_r2"/>
</dbReference>
<evidence type="ECO:0000256" key="4">
    <source>
        <dbReference type="ARBA" id="ARBA00023125"/>
    </source>
</evidence>
<dbReference type="InterPro" id="IPR007627">
    <property type="entry name" value="RNA_pol_sigma70_r2"/>
</dbReference>
<dbReference type="GO" id="GO:0003677">
    <property type="term" value="F:DNA binding"/>
    <property type="evidence" value="ECO:0007669"/>
    <property type="project" value="UniProtKB-KW"/>
</dbReference>
<dbReference type="InterPro" id="IPR013324">
    <property type="entry name" value="RNA_pol_sigma_r3/r4-like"/>
</dbReference>
<keyword evidence="5" id="KW-0804">Transcription</keyword>
<feature type="region of interest" description="Disordered" evidence="6">
    <location>
        <begin position="1"/>
        <end position="30"/>
    </location>
</feature>
<keyword evidence="4" id="KW-0238">DNA-binding</keyword>
<feature type="domain" description="RNA polymerase sigma-70 region 2" evidence="7">
    <location>
        <begin position="36"/>
        <end position="100"/>
    </location>
</feature>
<dbReference type="EMBL" id="VLLL01000011">
    <property type="protein sequence ID" value="TWJ07573.1"/>
    <property type="molecule type" value="Genomic_DNA"/>
</dbReference>
<evidence type="ECO:0000313" key="9">
    <source>
        <dbReference type="EMBL" id="TWJ07573.1"/>
    </source>
</evidence>
<dbReference type="GO" id="GO:0006352">
    <property type="term" value="P:DNA-templated transcription initiation"/>
    <property type="evidence" value="ECO:0007669"/>
    <property type="project" value="InterPro"/>
</dbReference>
<evidence type="ECO:0000256" key="5">
    <source>
        <dbReference type="ARBA" id="ARBA00023163"/>
    </source>
</evidence>
<dbReference type="PANTHER" id="PTHR43133:SF50">
    <property type="entry name" value="ECF RNA POLYMERASE SIGMA FACTOR SIGM"/>
    <property type="match status" value="1"/>
</dbReference>
<keyword evidence="2" id="KW-0805">Transcription regulation</keyword>
<evidence type="ECO:0000259" key="8">
    <source>
        <dbReference type="Pfam" id="PF08281"/>
    </source>
</evidence>
<dbReference type="Pfam" id="PF04542">
    <property type="entry name" value="Sigma70_r2"/>
    <property type="match status" value="1"/>
</dbReference>
<dbReference type="OrthoDB" id="3686693at2"/>
<evidence type="ECO:0000256" key="3">
    <source>
        <dbReference type="ARBA" id="ARBA00023082"/>
    </source>
</evidence>
<proteinExistence type="inferred from homology"/>
<feature type="domain" description="RNA polymerase sigma factor 70 region 4 type 2" evidence="8">
    <location>
        <begin position="127"/>
        <end position="178"/>
    </location>
</feature>
<dbReference type="InterPro" id="IPR036388">
    <property type="entry name" value="WH-like_DNA-bd_sf"/>
</dbReference>
<dbReference type="Pfam" id="PF08281">
    <property type="entry name" value="Sigma70_r4_2"/>
    <property type="match status" value="1"/>
</dbReference>